<dbReference type="OrthoDB" id="3965347at2"/>
<dbReference type="SUPFAM" id="SSF49785">
    <property type="entry name" value="Galactose-binding domain-like"/>
    <property type="match status" value="1"/>
</dbReference>
<reference evidence="4" key="1">
    <citation type="submission" date="2016-10" db="EMBL/GenBank/DDBJ databases">
        <authorList>
            <person name="Varghese N."/>
            <person name="Submissions S."/>
        </authorList>
    </citation>
    <scope>NUCLEOTIDE SEQUENCE [LARGE SCALE GENOMIC DNA]</scope>
    <source>
        <strain evidence="4">DSM 3695</strain>
    </source>
</reference>
<sequence length="321" mass="35348">MYVTKIYLFPLFLLGLLMASCKDEVSLPQQPLENYVKVYMPQAVDVPRAYTLKISDTAQEIIYSASCGGQDYPTADIKVNFEVSNELVDSFNKANGTSYAVMPDKSYQLSTLSAVIAKGTLSTGPLKIFVKTNGPGSIAFLKDYLLPVAIKDASEKINTKLTTTFFKVRAQPQLSDYPAYDRTGWKIIAFSSQEANGEGANNGRAEFVLDNNPATYWHTQWQGGSPGPPHFLVLDMGAVKTLHGVSFLDRQSDNAGKPKEVEVQVSNDNTTWTTAGTFTLANTKDLQPQFLPAFQDGRYVKVIISESYNGSYTHLAELNAF</sequence>
<dbReference type="InterPro" id="IPR008979">
    <property type="entry name" value="Galactose-bd-like_sf"/>
</dbReference>
<evidence type="ECO:0000313" key="4">
    <source>
        <dbReference type="Proteomes" id="UP000199310"/>
    </source>
</evidence>
<dbReference type="InterPro" id="IPR013728">
    <property type="entry name" value="BT_3987-like_N"/>
</dbReference>
<keyword evidence="1" id="KW-0732">Signal</keyword>
<dbReference type="EMBL" id="FOJG01000002">
    <property type="protein sequence ID" value="SEW53908.1"/>
    <property type="molecule type" value="Genomic_DNA"/>
</dbReference>
<dbReference type="PROSITE" id="PS51257">
    <property type="entry name" value="PROKAR_LIPOPROTEIN"/>
    <property type="match status" value="1"/>
</dbReference>
<dbReference type="Gene3D" id="2.60.40.1740">
    <property type="entry name" value="hypothetical protein (bacova_03559)"/>
    <property type="match status" value="1"/>
</dbReference>
<gene>
    <name evidence="3" type="ORF">SAMN04488122_5747</name>
</gene>
<feature type="signal peptide" evidence="1">
    <location>
        <begin position="1"/>
        <end position="19"/>
    </location>
</feature>
<proteinExistence type="predicted"/>
<evidence type="ECO:0000256" key="1">
    <source>
        <dbReference type="SAM" id="SignalP"/>
    </source>
</evidence>
<feature type="domain" description="F5/8 type C" evidence="2">
    <location>
        <begin position="175"/>
        <end position="321"/>
    </location>
</feature>
<dbReference type="InterPro" id="IPR000421">
    <property type="entry name" value="FA58C"/>
</dbReference>
<protein>
    <recommendedName>
        <fullName evidence="2">F5/8 type C domain-containing protein</fullName>
    </recommendedName>
</protein>
<accession>A0A1I0SD72</accession>
<dbReference type="Pfam" id="PF00754">
    <property type="entry name" value="F5_F8_type_C"/>
    <property type="match status" value="1"/>
</dbReference>
<evidence type="ECO:0000313" key="3">
    <source>
        <dbReference type="EMBL" id="SEW53908.1"/>
    </source>
</evidence>
<feature type="chain" id="PRO_5011669595" description="F5/8 type C domain-containing protein" evidence="1">
    <location>
        <begin position="20"/>
        <end position="321"/>
    </location>
</feature>
<organism evidence="3 4">
    <name type="scientific">Chitinophaga arvensicola</name>
    <dbReference type="NCBI Taxonomy" id="29529"/>
    <lineage>
        <taxon>Bacteria</taxon>
        <taxon>Pseudomonadati</taxon>
        <taxon>Bacteroidota</taxon>
        <taxon>Chitinophagia</taxon>
        <taxon>Chitinophagales</taxon>
        <taxon>Chitinophagaceae</taxon>
        <taxon>Chitinophaga</taxon>
    </lineage>
</organism>
<dbReference type="STRING" id="29529.SAMN04488122_5747"/>
<name>A0A1I0SD72_9BACT</name>
<dbReference type="AlphaFoldDB" id="A0A1I0SD72"/>
<keyword evidence="4" id="KW-1185">Reference proteome</keyword>
<dbReference type="Gene3D" id="2.60.120.260">
    <property type="entry name" value="Galactose-binding domain-like"/>
    <property type="match status" value="1"/>
</dbReference>
<dbReference type="PROSITE" id="PS50022">
    <property type="entry name" value="FA58C_3"/>
    <property type="match status" value="1"/>
</dbReference>
<dbReference type="Pfam" id="PF08522">
    <property type="entry name" value="BT_3987-like_N"/>
    <property type="match status" value="1"/>
</dbReference>
<dbReference type="Proteomes" id="UP000199310">
    <property type="component" value="Unassembled WGS sequence"/>
</dbReference>
<evidence type="ECO:0000259" key="2">
    <source>
        <dbReference type="PROSITE" id="PS50022"/>
    </source>
</evidence>
<dbReference type="RefSeq" id="WP_089901303.1">
    <property type="nucleotide sequence ID" value="NZ_FOJG01000002.1"/>
</dbReference>